<gene>
    <name evidence="13" type="ORF">PROFUN_02212</name>
</gene>
<dbReference type="GO" id="GO:0003743">
    <property type="term" value="F:translation initiation factor activity"/>
    <property type="evidence" value="ECO:0007669"/>
    <property type="project" value="UniProtKB-UniRule"/>
</dbReference>
<dbReference type="Pfam" id="PF12353">
    <property type="entry name" value="eIF3g"/>
    <property type="match status" value="1"/>
</dbReference>
<dbReference type="SUPFAM" id="SSF90002">
    <property type="entry name" value="Hypothetical protein YjiA, C-terminal domain"/>
    <property type="match status" value="1"/>
</dbReference>
<dbReference type="Gene3D" id="3.40.50.300">
    <property type="entry name" value="P-loop containing nucleotide triphosphate hydrolases"/>
    <property type="match status" value="1"/>
</dbReference>
<dbReference type="GO" id="GO:0033290">
    <property type="term" value="C:eukaryotic 48S preinitiation complex"/>
    <property type="evidence" value="ECO:0007669"/>
    <property type="project" value="UniProtKB-UniRule"/>
</dbReference>
<evidence type="ECO:0000256" key="11">
    <source>
        <dbReference type="SAM" id="MobiDB-lite"/>
    </source>
</evidence>
<dbReference type="InterPro" id="IPR024675">
    <property type="entry name" value="eIF3g_N"/>
</dbReference>
<dbReference type="EMBL" id="MDYQ01000004">
    <property type="protein sequence ID" value="PRP89338.1"/>
    <property type="molecule type" value="Genomic_DNA"/>
</dbReference>
<dbReference type="InterPro" id="IPR003495">
    <property type="entry name" value="CobW/HypB/UreG_nucleotide-bd"/>
</dbReference>
<organism evidence="13 14">
    <name type="scientific">Planoprotostelium fungivorum</name>
    <dbReference type="NCBI Taxonomy" id="1890364"/>
    <lineage>
        <taxon>Eukaryota</taxon>
        <taxon>Amoebozoa</taxon>
        <taxon>Evosea</taxon>
        <taxon>Variosea</taxon>
        <taxon>Cavosteliida</taxon>
        <taxon>Cavosteliaceae</taxon>
        <taxon>Planoprotostelium</taxon>
    </lineage>
</organism>
<dbReference type="SMART" id="SM00833">
    <property type="entry name" value="CobW_C"/>
    <property type="match status" value="1"/>
</dbReference>
<evidence type="ECO:0000256" key="10">
    <source>
        <dbReference type="PROSITE-ProRule" id="PRU00176"/>
    </source>
</evidence>
<dbReference type="Pfam" id="PF02492">
    <property type="entry name" value="cobW"/>
    <property type="match status" value="1"/>
</dbReference>
<dbReference type="InterPro" id="IPR000504">
    <property type="entry name" value="RRM_dom"/>
</dbReference>
<evidence type="ECO:0000313" key="14">
    <source>
        <dbReference type="Proteomes" id="UP000241769"/>
    </source>
</evidence>
<dbReference type="InterPro" id="IPR051316">
    <property type="entry name" value="Zinc-reg_GTPase_activator"/>
</dbReference>
<dbReference type="CDD" id="cd03112">
    <property type="entry name" value="CobW-like"/>
    <property type="match status" value="1"/>
</dbReference>
<comment type="catalytic activity">
    <reaction evidence="8">
        <text>GTP + H2O = GDP + phosphate + H(+)</text>
        <dbReference type="Rhea" id="RHEA:19669"/>
        <dbReference type="ChEBI" id="CHEBI:15377"/>
        <dbReference type="ChEBI" id="CHEBI:15378"/>
        <dbReference type="ChEBI" id="CHEBI:37565"/>
        <dbReference type="ChEBI" id="CHEBI:43474"/>
        <dbReference type="ChEBI" id="CHEBI:58189"/>
    </reaction>
    <physiologicalReaction direction="left-to-right" evidence="8">
        <dbReference type="Rhea" id="RHEA:19670"/>
    </physiologicalReaction>
</comment>
<dbReference type="InterPro" id="IPR036627">
    <property type="entry name" value="CobW-likC_sf"/>
</dbReference>
<dbReference type="GO" id="GO:0016282">
    <property type="term" value="C:eukaryotic 43S preinitiation complex"/>
    <property type="evidence" value="ECO:0007669"/>
    <property type="project" value="UniProtKB-UniRule"/>
</dbReference>
<name>A0A2P6NZJ2_9EUKA</name>
<dbReference type="SUPFAM" id="SSF52540">
    <property type="entry name" value="P-loop containing nucleoside triphosphate hydrolases"/>
    <property type="match status" value="1"/>
</dbReference>
<dbReference type="GO" id="GO:0000166">
    <property type="term" value="F:nucleotide binding"/>
    <property type="evidence" value="ECO:0007669"/>
    <property type="project" value="UniProtKB-KW"/>
</dbReference>
<dbReference type="AlphaFoldDB" id="A0A2P6NZJ2"/>
<feature type="compositionally biased region" description="Basic and acidic residues" evidence="11">
    <location>
        <begin position="181"/>
        <end position="191"/>
    </location>
</feature>
<evidence type="ECO:0000256" key="7">
    <source>
        <dbReference type="ARBA" id="ARBA00034320"/>
    </source>
</evidence>
<evidence type="ECO:0000256" key="9">
    <source>
        <dbReference type="HAMAP-Rule" id="MF_03006"/>
    </source>
</evidence>
<dbReference type="Gene3D" id="3.30.1220.10">
    <property type="entry name" value="CobW-like, C-terminal domain"/>
    <property type="match status" value="1"/>
</dbReference>
<dbReference type="InterPro" id="IPR017334">
    <property type="entry name" value="eIF3_g"/>
</dbReference>
<keyword evidence="6" id="KW-0143">Chaperone</keyword>
<evidence type="ECO:0000256" key="5">
    <source>
        <dbReference type="ARBA" id="ARBA00022917"/>
    </source>
</evidence>
<dbReference type="InterPro" id="IPR012677">
    <property type="entry name" value="Nucleotide-bd_a/b_plait_sf"/>
</dbReference>
<dbReference type="Gene3D" id="3.30.70.330">
    <property type="match status" value="1"/>
</dbReference>
<keyword evidence="10" id="KW-0694">RNA-binding</keyword>
<feature type="region of interest" description="Disordered" evidence="11">
    <location>
        <begin position="95"/>
        <end position="139"/>
    </location>
</feature>
<dbReference type="PROSITE" id="PS50102">
    <property type="entry name" value="RRM"/>
    <property type="match status" value="1"/>
</dbReference>
<keyword evidence="5 9" id="KW-0648">Protein biosynthesis</keyword>
<dbReference type="GO" id="GO:0016787">
    <property type="term" value="F:hydrolase activity"/>
    <property type="evidence" value="ECO:0007669"/>
    <property type="project" value="UniProtKB-KW"/>
</dbReference>
<dbReference type="InterPro" id="IPR034240">
    <property type="entry name" value="eIF3G_RRM"/>
</dbReference>
<evidence type="ECO:0000256" key="2">
    <source>
        <dbReference type="ARBA" id="ARBA00022540"/>
    </source>
</evidence>
<dbReference type="SMART" id="SM00360">
    <property type="entry name" value="RRM"/>
    <property type="match status" value="1"/>
</dbReference>
<evidence type="ECO:0000256" key="4">
    <source>
        <dbReference type="ARBA" id="ARBA00022801"/>
    </source>
</evidence>
<feature type="region of interest" description="Disordered" evidence="11">
    <location>
        <begin position="1"/>
        <end position="56"/>
    </location>
</feature>
<keyword evidence="1 9" id="KW-0963">Cytoplasm</keyword>
<dbReference type="CDD" id="cd12408">
    <property type="entry name" value="RRM_eIF3G_like"/>
    <property type="match status" value="1"/>
</dbReference>
<keyword evidence="4" id="KW-0378">Hydrolase</keyword>
<feature type="region of interest" description="Disordered" evidence="11">
    <location>
        <begin position="157"/>
        <end position="192"/>
    </location>
</feature>
<sequence length="881" mass="98921">MSAPSNKTRWVDEETHHAASKKWADEDDDVEESESNNAVIKDEAQPDGSTLRTVTEYTTNAKGQKVKIIKRIKIYKKQVKVNRNVEARRKWKKFGEVKDCPPGPEPVVTNPSQEDMFLESSRKSENKDKAVKSSKDSSISIQCRNCGRDHWTSKCPYGKQDAPVKASTGPSNVYQPPGRTGRPDSNDRGSEEVATVRVANLSEDTKESDLAELFRNFGPVSRIYLAKDKGTGSSRGFAYVNFVYREDAAKAIQKLNGYGYDHLILHLEWAKSAFHQILDQMWLINLVFDVSLSSFGSRFGRHQHKNKMQVAKVLSRCRVPAASFSGAISHSKGRIPLFPSNISIPRCQVFNHTKLRSFQPQTLSIRSYGHSHPRPKPKMDPELEAIDQKALSDPSEALSMSFKLMDRYSKQMSELDHVPGGVEEKTAFADDMTHHFVDSLGKINGIIDKSIQIDMVSPESANTLKDLLIIYRGIVAQITHMSKKYIKTTAAKHDRPAEHNARIEAAENLKYLCKTLYNYGQTILKVYNRAVLEPEAAIEAKETNVLPVTIITGFLGSGKTTLVNHILRGSHGRRIAVIENEFGQVGIDDTLIQNTKREIQKGAEAEGYQIEEDIIEMNNGCVCCSVRGDLVREKKFEHVIIETTGLAHVAPVAQTFFTVPDLVDKLRIDGIITVVDAKHAIQHIDEKKPHGEVSEAAEQIAFADRIILNKTDLVDPEELAHVERKIRSINRYAEIVHSQHSQVPLSKVIDIRSFDLDRAMDISPEILDDKHHHHHITVKSVGIVEDEALDLDKVNEWLGALLREKSEDIYRMKGVLNIAGVEDKYVFQGVHAHFTGEPLGLWGPDEKRSNKMIFIGKNLDKDALETSFRMCAADPTEIGKH</sequence>
<evidence type="ECO:0000259" key="12">
    <source>
        <dbReference type="PROSITE" id="PS50102"/>
    </source>
</evidence>
<dbReference type="STRING" id="1890364.A0A2P6NZJ2"/>
<comment type="subcellular location">
    <subcellularLocation>
        <location evidence="9">Cytoplasm</location>
    </subcellularLocation>
</comment>
<dbReference type="Pfam" id="PF07683">
    <property type="entry name" value="CobW_C"/>
    <property type="match status" value="1"/>
</dbReference>
<dbReference type="InterPro" id="IPR035979">
    <property type="entry name" value="RBD_domain_sf"/>
</dbReference>
<dbReference type="Pfam" id="PF00076">
    <property type="entry name" value="RRM_1"/>
    <property type="match status" value="1"/>
</dbReference>
<feature type="compositionally biased region" description="Acidic residues" evidence="11">
    <location>
        <begin position="25"/>
        <end position="34"/>
    </location>
</feature>
<feature type="compositionally biased region" description="Basic and acidic residues" evidence="11">
    <location>
        <begin position="120"/>
        <end position="135"/>
    </location>
</feature>
<dbReference type="Proteomes" id="UP000241769">
    <property type="component" value="Unassembled WGS sequence"/>
</dbReference>
<feature type="compositionally biased region" description="Polar residues" evidence="11">
    <location>
        <begin position="47"/>
        <end position="56"/>
    </location>
</feature>
<dbReference type="InterPro" id="IPR027417">
    <property type="entry name" value="P-loop_NTPase"/>
</dbReference>
<evidence type="ECO:0000256" key="6">
    <source>
        <dbReference type="ARBA" id="ARBA00023186"/>
    </source>
</evidence>
<dbReference type="PANTHER" id="PTHR13748:SF62">
    <property type="entry name" value="COBW DOMAIN-CONTAINING PROTEIN"/>
    <property type="match status" value="1"/>
</dbReference>
<protein>
    <recommendedName>
        <fullName evidence="9">Eukaryotic translation initiation factor 3 subunit G</fullName>
        <shortName evidence="9">eIF3g</shortName>
    </recommendedName>
    <alternativeName>
        <fullName evidence="9">Eukaryotic translation initiation factor 3 RNA-binding subunit</fullName>
        <shortName evidence="9">eIF-3 RNA-binding subunit</shortName>
    </alternativeName>
    <alternativeName>
        <fullName evidence="9">Eukaryotic translation initiation factor 3 subunit 4</fullName>
    </alternativeName>
</protein>
<keyword evidence="2 9" id="KW-0396">Initiation factor</keyword>
<comment type="similarity">
    <text evidence="9">Belongs to the eIF-3 subunit G family.</text>
</comment>
<comment type="caution">
    <text evidence="13">The sequence shown here is derived from an EMBL/GenBank/DDBJ whole genome shotgun (WGS) entry which is preliminary data.</text>
</comment>
<accession>A0A2P6NZJ2</accession>
<evidence type="ECO:0000256" key="1">
    <source>
        <dbReference type="ARBA" id="ARBA00022490"/>
    </source>
</evidence>
<evidence type="ECO:0000256" key="3">
    <source>
        <dbReference type="ARBA" id="ARBA00022741"/>
    </source>
</evidence>
<dbReference type="OrthoDB" id="258627at2759"/>
<reference evidence="13 14" key="1">
    <citation type="journal article" date="2018" name="Genome Biol. Evol.">
        <title>Multiple Roots of Fruiting Body Formation in Amoebozoa.</title>
        <authorList>
            <person name="Hillmann F."/>
            <person name="Forbes G."/>
            <person name="Novohradska S."/>
            <person name="Ferling I."/>
            <person name="Riege K."/>
            <person name="Groth M."/>
            <person name="Westermann M."/>
            <person name="Marz M."/>
            <person name="Spaller T."/>
            <person name="Winckler T."/>
            <person name="Schaap P."/>
            <person name="Glockner G."/>
        </authorList>
    </citation>
    <scope>NUCLEOTIDE SEQUENCE [LARGE SCALE GENOMIC DNA]</scope>
    <source>
        <strain evidence="13 14">Jena</strain>
    </source>
</reference>
<comment type="function">
    <text evidence="9">RNA-binding component of the eukaryotic translation initiation factor 3 (eIF-3) complex, which is involved in protein synthesis of a specialized repertoire of mRNAs and, together with other initiation factors, stimulates binding of mRNA and methionyl-tRNAi to the 40S ribosome. The eIF-3 complex specifically targets and initiates translation of a subset of mRNAs involved in cell proliferation. This subunit can bind 18S rRNA.</text>
</comment>
<dbReference type="InterPro" id="IPR011629">
    <property type="entry name" value="CobW-like_C"/>
</dbReference>
<proteinExistence type="inferred from homology"/>
<evidence type="ECO:0000256" key="8">
    <source>
        <dbReference type="ARBA" id="ARBA00049117"/>
    </source>
</evidence>
<dbReference type="HAMAP" id="MF_03006">
    <property type="entry name" value="eIF3g"/>
    <property type="match status" value="1"/>
</dbReference>
<keyword evidence="14" id="KW-1185">Reference proteome</keyword>
<dbReference type="PANTHER" id="PTHR13748">
    <property type="entry name" value="COBW-RELATED"/>
    <property type="match status" value="1"/>
</dbReference>
<dbReference type="GO" id="GO:0001732">
    <property type="term" value="P:formation of cytoplasmic translation initiation complex"/>
    <property type="evidence" value="ECO:0007669"/>
    <property type="project" value="UniProtKB-UniRule"/>
</dbReference>
<keyword evidence="3" id="KW-0547">Nucleotide-binding</keyword>
<dbReference type="GO" id="GO:0003723">
    <property type="term" value="F:RNA binding"/>
    <property type="evidence" value="ECO:0007669"/>
    <property type="project" value="UniProtKB-UniRule"/>
</dbReference>
<feature type="domain" description="RRM" evidence="12">
    <location>
        <begin position="194"/>
        <end position="272"/>
    </location>
</feature>
<evidence type="ECO:0000313" key="13">
    <source>
        <dbReference type="EMBL" id="PRP89338.1"/>
    </source>
</evidence>
<comment type="subunit">
    <text evidence="9">Component of the eukaryotic translation initiation factor 3 (eIF-3) complex.</text>
</comment>
<dbReference type="GO" id="GO:0005852">
    <property type="term" value="C:eukaryotic translation initiation factor 3 complex"/>
    <property type="evidence" value="ECO:0007669"/>
    <property type="project" value="UniProtKB-UniRule"/>
</dbReference>
<dbReference type="InParanoid" id="A0A2P6NZJ2"/>
<comment type="similarity">
    <text evidence="7">Belongs to the SIMIBI class G3E GTPase family. ZNG1 subfamily.</text>
</comment>
<dbReference type="SUPFAM" id="SSF54928">
    <property type="entry name" value="RNA-binding domain, RBD"/>
    <property type="match status" value="1"/>
</dbReference>